<organism evidence="1 2">
    <name type="scientific">Fusicatenibacter faecihominis</name>
    <dbReference type="NCBI Taxonomy" id="2881276"/>
    <lineage>
        <taxon>Bacteria</taxon>
        <taxon>Bacillati</taxon>
        <taxon>Bacillota</taxon>
        <taxon>Clostridia</taxon>
        <taxon>Lachnospirales</taxon>
        <taxon>Lachnospiraceae</taxon>
        <taxon>Fusicatenibacter</taxon>
    </lineage>
</organism>
<comment type="caution">
    <text evidence="1">The sequence shown here is derived from an EMBL/GenBank/DDBJ whole genome shotgun (WGS) entry which is preliminary data.</text>
</comment>
<reference evidence="1 2" key="1">
    <citation type="submission" date="2021-10" db="EMBL/GenBank/DDBJ databases">
        <title>Anaerobic single-cell dispensing facilitates the cultivation of human gut bacteria.</title>
        <authorList>
            <person name="Afrizal A."/>
        </authorList>
    </citation>
    <scope>NUCLEOTIDE SEQUENCE [LARGE SCALE GENOMIC DNA]</scope>
    <source>
        <strain evidence="1 2">CLA-AA-H277</strain>
    </source>
</reference>
<gene>
    <name evidence="1" type="ORF">LKD71_14420</name>
</gene>
<accession>A0AAE3DUZ3</accession>
<dbReference type="AlphaFoldDB" id="A0AAE3DUZ3"/>
<sequence>MVIGIVRQAVQYKKKCGTESPLISEGEYCCACGEALRMLGEDALLEQVKPMATVKEVKALVLPVFEKALEQAPENPEEKRLLHLLIHSRVVGEITDEIRVLFDS</sequence>
<proteinExistence type="predicted"/>
<evidence type="ECO:0000313" key="1">
    <source>
        <dbReference type="EMBL" id="MCC2190975.1"/>
    </source>
</evidence>
<keyword evidence="2" id="KW-1185">Reference proteome</keyword>
<dbReference type="EMBL" id="JAJEPR010000034">
    <property type="protein sequence ID" value="MCC2190975.1"/>
    <property type="molecule type" value="Genomic_DNA"/>
</dbReference>
<protein>
    <submittedName>
        <fullName evidence="1">DUF3837 domain-containing protein</fullName>
    </submittedName>
</protein>
<name>A0AAE3DUZ3_9FIRM</name>
<dbReference type="Gene3D" id="1.20.58.1400">
    <property type="entry name" value="Domain of unknown function DUF3837"/>
    <property type="match status" value="1"/>
</dbReference>
<dbReference type="Proteomes" id="UP001197875">
    <property type="component" value="Unassembled WGS sequence"/>
</dbReference>
<dbReference type="RefSeq" id="WP_227615980.1">
    <property type="nucleotide sequence ID" value="NZ_JAJEPR010000034.1"/>
</dbReference>
<dbReference type="InterPro" id="IPR038406">
    <property type="entry name" value="DUF3837_sf"/>
</dbReference>
<evidence type="ECO:0000313" key="2">
    <source>
        <dbReference type="Proteomes" id="UP001197875"/>
    </source>
</evidence>